<dbReference type="EMBL" id="JAJEPS010000001">
    <property type="protein sequence ID" value="MCC2124921.1"/>
    <property type="molecule type" value="Genomic_DNA"/>
</dbReference>
<keyword evidence="3" id="KW-1185">Reference proteome</keyword>
<evidence type="ECO:0000313" key="3">
    <source>
        <dbReference type="Proteomes" id="UP001198220"/>
    </source>
</evidence>
<evidence type="ECO:0000256" key="1">
    <source>
        <dbReference type="SAM" id="Phobius"/>
    </source>
</evidence>
<gene>
    <name evidence="2" type="ORF">LKD36_01860</name>
</gene>
<feature type="transmembrane region" description="Helical" evidence="1">
    <location>
        <begin position="135"/>
        <end position="153"/>
    </location>
</feature>
<keyword evidence="1" id="KW-1133">Transmembrane helix</keyword>
<feature type="transmembrane region" description="Helical" evidence="1">
    <location>
        <begin position="7"/>
        <end position="26"/>
    </location>
</feature>
<dbReference type="RefSeq" id="WP_308458442.1">
    <property type="nucleotide sequence ID" value="NZ_JAJEPS010000001.1"/>
</dbReference>
<protein>
    <submittedName>
        <fullName evidence="2">Uncharacterized protein</fullName>
    </submittedName>
</protein>
<dbReference type="Proteomes" id="UP001198220">
    <property type="component" value="Unassembled WGS sequence"/>
</dbReference>
<evidence type="ECO:0000313" key="2">
    <source>
        <dbReference type="EMBL" id="MCC2124921.1"/>
    </source>
</evidence>
<dbReference type="AlphaFoldDB" id="A0AAE3A2J9"/>
<sequence length="154" mass="16974">MNYVGTLLGLGIGLMFVGILVGILYYVAFSWSHMKALKALGYDKAWLAWIPFGVLFACSDAVTGDADQVRMFNSFEVPAAVFKFWWIAQLALWVLSLSGPLATLINLALNITFYGCTYAKMYALLERKAEEETQVIGCVSGVIPLVAIVKFLTM</sequence>
<accession>A0AAE3A2J9</accession>
<keyword evidence="1" id="KW-0812">Transmembrane</keyword>
<feature type="transmembrane region" description="Helical" evidence="1">
    <location>
        <begin position="46"/>
        <end position="63"/>
    </location>
</feature>
<comment type="caution">
    <text evidence="2">The sequence shown here is derived from an EMBL/GenBank/DDBJ whole genome shotgun (WGS) entry which is preliminary data.</text>
</comment>
<organism evidence="2 3">
    <name type="scientific">Hominiventricola filiformis</name>
    <dbReference type="NCBI Taxonomy" id="2885352"/>
    <lineage>
        <taxon>Bacteria</taxon>
        <taxon>Bacillati</taxon>
        <taxon>Bacillota</taxon>
        <taxon>Clostridia</taxon>
        <taxon>Lachnospirales</taxon>
        <taxon>Lachnospiraceae</taxon>
        <taxon>Hominiventricola</taxon>
    </lineage>
</organism>
<proteinExistence type="predicted"/>
<reference evidence="2 3" key="1">
    <citation type="submission" date="2021-10" db="EMBL/GenBank/DDBJ databases">
        <title>Anaerobic single-cell dispensing facilitates the cultivation of human gut bacteria.</title>
        <authorList>
            <person name="Afrizal A."/>
        </authorList>
    </citation>
    <scope>NUCLEOTIDE SEQUENCE [LARGE SCALE GENOMIC DNA]</scope>
    <source>
        <strain evidence="2 3">CLA-AA-H276</strain>
    </source>
</reference>
<keyword evidence="1" id="KW-0472">Membrane</keyword>
<name>A0AAE3A2J9_9FIRM</name>
<feature type="transmembrane region" description="Helical" evidence="1">
    <location>
        <begin position="101"/>
        <end position="123"/>
    </location>
</feature>